<reference evidence="2" key="1">
    <citation type="submission" date="2021-02" db="EMBL/GenBank/DDBJ databases">
        <authorList>
            <person name="Dougan E. K."/>
            <person name="Rhodes N."/>
            <person name="Thang M."/>
            <person name="Chan C."/>
        </authorList>
    </citation>
    <scope>NUCLEOTIDE SEQUENCE</scope>
</reference>
<keyword evidence="3" id="KW-1185">Reference proteome</keyword>
<dbReference type="AlphaFoldDB" id="A0A812NX73"/>
<feature type="compositionally biased region" description="Basic and acidic residues" evidence="1">
    <location>
        <begin position="196"/>
        <end position="207"/>
    </location>
</feature>
<evidence type="ECO:0000313" key="2">
    <source>
        <dbReference type="EMBL" id="CAE7318904.1"/>
    </source>
</evidence>
<protein>
    <submittedName>
        <fullName evidence="2">Uncharacterized protein</fullName>
    </submittedName>
</protein>
<accession>A0A812NX73</accession>
<evidence type="ECO:0000256" key="1">
    <source>
        <dbReference type="SAM" id="MobiDB-lite"/>
    </source>
</evidence>
<dbReference type="Proteomes" id="UP000649617">
    <property type="component" value="Unassembled WGS sequence"/>
</dbReference>
<sequence>MEFRKLAELASNKANIRIQEMEKHGHFVADVWKRFLVDCCVNYGFTSKRCFGVVCFIMGKYSTKDKEVDHTAGVFRYIPQDELVAFLSHPVTAAIYLSDWCIPLIRENSIEECLNMINDLPPVHPDVERDTQWLSLCLSGSSAPPPGGVVDLVTESNRRVVEVHGSTPWKRVLKEYLTQKVDAWPRHATSSKGKRTKEEGVGILEDH</sequence>
<feature type="region of interest" description="Disordered" evidence="1">
    <location>
        <begin position="187"/>
        <end position="207"/>
    </location>
</feature>
<organism evidence="2 3">
    <name type="scientific">Symbiodinium pilosum</name>
    <name type="common">Dinoflagellate</name>
    <dbReference type="NCBI Taxonomy" id="2952"/>
    <lineage>
        <taxon>Eukaryota</taxon>
        <taxon>Sar</taxon>
        <taxon>Alveolata</taxon>
        <taxon>Dinophyceae</taxon>
        <taxon>Suessiales</taxon>
        <taxon>Symbiodiniaceae</taxon>
        <taxon>Symbiodinium</taxon>
    </lineage>
</organism>
<dbReference type="OrthoDB" id="434239at2759"/>
<comment type="caution">
    <text evidence="2">The sequence shown here is derived from an EMBL/GenBank/DDBJ whole genome shotgun (WGS) entry which is preliminary data.</text>
</comment>
<dbReference type="EMBL" id="CAJNIZ010011397">
    <property type="protein sequence ID" value="CAE7318904.1"/>
    <property type="molecule type" value="Genomic_DNA"/>
</dbReference>
<evidence type="ECO:0000313" key="3">
    <source>
        <dbReference type="Proteomes" id="UP000649617"/>
    </source>
</evidence>
<name>A0A812NX73_SYMPI</name>
<proteinExistence type="predicted"/>
<gene>
    <name evidence="2" type="ORF">SPIL2461_LOCUS7345</name>
</gene>